<reference evidence="5" key="1">
    <citation type="submission" date="2022-06" db="EMBL/GenBank/DDBJ databases">
        <title>Aeoliella straminimaris, a novel planctomycete from sediments.</title>
        <authorList>
            <person name="Vitorino I.R."/>
            <person name="Lage O.M."/>
        </authorList>
    </citation>
    <scope>NUCLEOTIDE SEQUENCE</scope>
    <source>
        <strain evidence="5">ICT_H6.2</strain>
    </source>
</reference>
<dbReference type="InterPro" id="IPR013320">
    <property type="entry name" value="ConA-like_dom_sf"/>
</dbReference>
<dbReference type="PROSITE" id="PS00018">
    <property type="entry name" value="EF_HAND_1"/>
    <property type="match status" value="1"/>
</dbReference>
<dbReference type="InterPro" id="IPR018247">
    <property type="entry name" value="EF_Hand_1_Ca_BS"/>
</dbReference>
<evidence type="ECO:0000256" key="1">
    <source>
        <dbReference type="ARBA" id="ARBA00022729"/>
    </source>
</evidence>
<keyword evidence="6" id="KW-1185">Reference proteome</keyword>
<name>A0A9X2JL00_9BACT</name>
<dbReference type="EMBL" id="JAMXLR010000092">
    <property type="protein sequence ID" value="MCO6047774.1"/>
    <property type="molecule type" value="Genomic_DNA"/>
</dbReference>
<dbReference type="SUPFAM" id="SSF63446">
    <property type="entry name" value="Type I dockerin domain"/>
    <property type="match status" value="2"/>
</dbReference>
<evidence type="ECO:0000313" key="6">
    <source>
        <dbReference type="Proteomes" id="UP001155241"/>
    </source>
</evidence>
<dbReference type="Pfam" id="PF13385">
    <property type="entry name" value="Laminin_G_3"/>
    <property type="match status" value="1"/>
</dbReference>
<dbReference type="SUPFAM" id="SSF49785">
    <property type="entry name" value="Galactose-binding domain-like"/>
    <property type="match status" value="1"/>
</dbReference>
<dbReference type="GO" id="GO:0000272">
    <property type="term" value="P:polysaccharide catabolic process"/>
    <property type="evidence" value="ECO:0007669"/>
    <property type="project" value="InterPro"/>
</dbReference>
<organism evidence="5 6">
    <name type="scientific">Aeoliella straminimaris</name>
    <dbReference type="NCBI Taxonomy" id="2954799"/>
    <lineage>
        <taxon>Bacteria</taxon>
        <taxon>Pseudomonadati</taxon>
        <taxon>Planctomycetota</taxon>
        <taxon>Planctomycetia</taxon>
        <taxon>Pirellulales</taxon>
        <taxon>Lacipirellulaceae</taxon>
        <taxon>Aeoliella</taxon>
    </lineage>
</organism>
<dbReference type="InterPro" id="IPR006558">
    <property type="entry name" value="LamG-like"/>
</dbReference>
<sequence length="1380" mass="143307">MTTRRLLWICCMFAWLSPPALGVLVTPTSITHTGTAVEFFTEEVHLIDGSGLSGPLDPSGLNIGSVTHGNASQDTAWVTDAPNGGAGDYFDPASGTVVFEMDLGGTFNLTDLVSWPYNFGAANGNTLSAATLEFSTNGGTSYSSSQNVMIPLNAAMPANANIVPFTPTDANFIRMTVTDNHLEGAPGGDRAGLAEIRFLDSVDLGTLSLIVDRDSGQMSLDNGTASDIEIAGFGINSASGSLESMNWNSIATNLDAASNGGDESISSDKWVVFSSTAYDLSEGTTGVGTLPNSSSSNSSIDLGMTWIQNPTEDVEAVYLDANTGETVPIIVQYTGTIYEEDPIKAGDYNADGVVDASDWPIYKAGYRADLSELSPAQAYLMGDLNGDGINNSTDFGLFKAAWEADNPGMSFSNMIGGAAVPEPGCMALLAIGLACFGVVRTTKMRQAMCAIICLSLVSLGSQARAELPSLVSHWDLDANANDAFGSNNGAATNVTYGAAGANANTGTSATFNGTDSTITVPFSPDLNPESFTVSLWTRPTDTTGYRSPITSRDDFEAGVETHGYIVYIDPAGQWSFWTGDGDPGWATINDGAATADAWTHVAIAFDAQSGVKSFYINGANVGSSSTQGYSPNGTTEMEDLHIGSGSDPGTSFYFQGDIDDVGVFSGVMSPTEIQNVATNGVAAFDLLRMELRVDPATGTSTLYNATGGDIDLDQYEILSPTGAINFSGWNDIESNGQSGLPQGDGTGNGWEVLGTPSSSYVGEGFLQGATTLAANASIPLGNLFDTSMDQDLEFYYRTADGTLTEGVIDYEVLPAVAGDYNGDGTVNISDYTVWRNNLGASDESAFKPGTGNGGGIDASDYTFWKERFGNTAGSGSLANAASQVPEPSTFILLSGLTLGCVLAWKRQLVGGTTMKSCKNVQGLPLMLIVAWVVLGSTTQAAVSNDRAYLFGDPGSADATLTPPDVDTAANVGNGNPLGFVIAGSSQTGDDIGPSGAYLDLTVAGDPRYADVSAMGRPGASGGDFGARFDGIDDYLFGIPLNRPDELGLILGDYPINYTGITGRGIQAWAYPTASAIGSPQSPTTYQSIVFDTIFSGGPAINAQGQWTQSSSFHVDGASGVGAVPASGDPVVGDTWYHLMHHNYIDGAPGSPQIVSGSGAARPFTSVLFVDGLAVSANNDNINTGGDPAFVGRLVVGGAEVNGDGLSSVYGNYFDGVVDDLEMYVYGDNTSEGGENYGTFDLFADNEWIADQIANDPVLQGTLLPGDANKDGVVNGDGSGDPASDDVAAFVAGWGTANILQGAHNQIAVGDWLSWEAGDFNHDGVTNFTDWYMLRANHASPASLDLGELLGGGTQVPEPGSLMMTCGLLAALGVGFRLRQV</sequence>
<accession>A0A9X2JL00</accession>
<keyword evidence="2" id="KW-1015">Disulfide bond</keyword>
<evidence type="ECO:0000256" key="3">
    <source>
        <dbReference type="SAM" id="SignalP"/>
    </source>
</evidence>
<keyword evidence="1 3" id="KW-0732">Signal</keyword>
<evidence type="ECO:0000259" key="4">
    <source>
        <dbReference type="SMART" id="SM00560"/>
    </source>
</evidence>
<dbReference type="Gene3D" id="2.60.120.200">
    <property type="match status" value="1"/>
</dbReference>
<feature type="chain" id="PRO_5040951456" description="LamG-like jellyroll fold domain-containing protein" evidence="3">
    <location>
        <begin position="23"/>
        <end position="1380"/>
    </location>
</feature>
<dbReference type="SMART" id="SM00560">
    <property type="entry name" value="LamGL"/>
    <property type="match status" value="1"/>
</dbReference>
<dbReference type="InterPro" id="IPR013424">
    <property type="entry name" value="Ice-binding_C"/>
</dbReference>
<comment type="caution">
    <text evidence="5">The sequence shown here is derived from an EMBL/GenBank/DDBJ whole genome shotgun (WGS) entry which is preliminary data.</text>
</comment>
<dbReference type="SUPFAM" id="SSF49899">
    <property type="entry name" value="Concanavalin A-like lectins/glucanases"/>
    <property type="match status" value="1"/>
</dbReference>
<feature type="signal peptide" evidence="3">
    <location>
        <begin position="1"/>
        <end position="22"/>
    </location>
</feature>
<dbReference type="RefSeq" id="WP_252855882.1">
    <property type="nucleotide sequence ID" value="NZ_JAMXLR010000092.1"/>
</dbReference>
<dbReference type="InterPro" id="IPR036439">
    <property type="entry name" value="Dockerin_dom_sf"/>
</dbReference>
<evidence type="ECO:0000256" key="2">
    <source>
        <dbReference type="ARBA" id="ARBA00023157"/>
    </source>
</evidence>
<protein>
    <recommendedName>
        <fullName evidence="4">LamG-like jellyroll fold domain-containing protein</fullName>
    </recommendedName>
</protein>
<dbReference type="Gene3D" id="1.10.1330.10">
    <property type="entry name" value="Dockerin domain"/>
    <property type="match status" value="1"/>
</dbReference>
<evidence type="ECO:0000313" key="5">
    <source>
        <dbReference type="EMBL" id="MCO6047774.1"/>
    </source>
</evidence>
<feature type="domain" description="LamG-like jellyroll fold" evidence="4">
    <location>
        <begin position="529"/>
        <end position="671"/>
    </location>
</feature>
<dbReference type="Gene3D" id="2.60.120.260">
    <property type="entry name" value="Galactose-binding domain-like"/>
    <property type="match status" value="1"/>
</dbReference>
<dbReference type="Pfam" id="PF07589">
    <property type="entry name" value="PEP-CTERM"/>
    <property type="match status" value="1"/>
</dbReference>
<dbReference type="Proteomes" id="UP001155241">
    <property type="component" value="Unassembled WGS sequence"/>
</dbReference>
<dbReference type="InterPro" id="IPR008979">
    <property type="entry name" value="Galactose-bd-like_sf"/>
</dbReference>
<gene>
    <name evidence="5" type="ORF">NG895_28045</name>
</gene>
<proteinExistence type="predicted"/>